<keyword evidence="2" id="KW-1185">Reference proteome</keyword>
<dbReference type="RefSeq" id="WP_209995412.1">
    <property type="nucleotide sequence ID" value="NZ_BAAAJY010000006.1"/>
</dbReference>
<comment type="caution">
    <text evidence="1">The sequence shown here is derived from an EMBL/GenBank/DDBJ whole genome shotgun (WGS) entry which is preliminary data.</text>
</comment>
<evidence type="ECO:0000313" key="1">
    <source>
        <dbReference type="EMBL" id="MBP2384722.1"/>
    </source>
</evidence>
<proteinExistence type="predicted"/>
<dbReference type="EMBL" id="JAGIOF010000001">
    <property type="protein sequence ID" value="MBP2384722.1"/>
    <property type="molecule type" value="Genomic_DNA"/>
</dbReference>
<sequence length="149" mass="16301">MTHATGEPAAPTEAELLGRARTLAAGYDYDAAAKALAGLTGEEAEAARTGIAKAGAMEWKDNSKISHLFFHPLIVDPKRAFDGDSRQRGYPDYMVTMKEFGKINDELHNRGFVLVNPSDIAGLDKNGKMAYRRSSCPRARRRSSCPRTT</sequence>
<name>A0ABS4X8C9_9MICC</name>
<reference evidence="1 2" key="1">
    <citation type="submission" date="2021-03" db="EMBL/GenBank/DDBJ databases">
        <title>Sequencing the genomes of 1000 actinobacteria strains.</title>
        <authorList>
            <person name="Klenk H.-P."/>
        </authorList>
    </citation>
    <scope>NUCLEOTIDE SEQUENCE [LARGE SCALE GENOMIC DNA]</scope>
    <source>
        <strain evidence="1 2">DSM 15797</strain>
    </source>
</reference>
<protein>
    <submittedName>
        <fullName evidence="1">Uncharacterized protein</fullName>
    </submittedName>
</protein>
<gene>
    <name evidence="1" type="ORF">JOF47_000233</name>
</gene>
<dbReference type="Proteomes" id="UP001296993">
    <property type="component" value="Unassembled WGS sequence"/>
</dbReference>
<organism evidence="1 2">
    <name type="scientific">Paeniglutamicibacter kerguelensis</name>
    <dbReference type="NCBI Taxonomy" id="254788"/>
    <lineage>
        <taxon>Bacteria</taxon>
        <taxon>Bacillati</taxon>
        <taxon>Actinomycetota</taxon>
        <taxon>Actinomycetes</taxon>
        <taxon>Micrococcales</taxon>
        <taxon>Micrococcaceae</taxon>
        <taxon>Paeniglutamicibacter</taxon>
    </lineage>
</organism>
<evidence type="ECO:0000313" key="2">
    <source>
        <dbReference type="Proteomes" id="UP001296993"/>
    </source>
</evidence>
<accession>A0ABS4X8C9</accession>